<dbReference type="AlphaFoldDB" id="A0A6J4PZL9"/>
<protein>
    <submittedName>
        <fullName evidence="3">NADH-ubiquinone oxidoreductase chain L</fullName>
        <ecNumber evidence="3">1.6.5.3</ecNumber>
    </submittedName>
</protein>
<feature type="compositionally biased region" description="Gly residues" evidence="1">
    <location>
        <begin position="7"/>
        <end position="24"/>
    </location>
</feature>
<evidence type="ECO:0000256" key="1">
    <source>
        <dbReference type="SAM" id="MobiDB-lite"/>
    </source>
</evidence>
<evidence type="ECO:0000313" key="3">
    <source>
        <dbReference type="EMBL" id="CAA9429116.1"/>
    </source>
</evidence>
<proteinExistence type="predicted"/>
<evidence type="ECO:0000256" key="2">
    <source>
        <dbReference type="SAM" id="Phobius"/>
    </source>
</evidence>
<keyword evidence="2" id="KW-0812">Transmembrane</keyword>
<dbReference type="GO" id="GO:0016491">
    <property type="term" value="F:oxidoreductase activity"/>
    <property type="evidence" value="ECO:0007669"/>
    <property type="project" value="UniProtKB-KW"/>
</dbReference>
<dbReference type="EMBL" id="CADCUX010000537">
    <property type="protein sequence ID" value="CAA9429116.1"/>
    <property type="molecule type" value="Genomic_DNA"/>
</dbReference>
<keyword evidence="3" id="KW-0560">Oxidoreductase</keyword>
<sequence>MICLNDQGGGGAGGGPGGGGGTGGDETVIDGAMVNGSAHLVGWFSGVARRLQTGYLYHYALAMLVGVVFLMSWFISWPMLHDWLRK</sequence>
<name>A0A6J4PZL9_9BURK</name>
<dbReference type="EC" id="1.6.5.3" evidence="3"/>
<dbReference type="Gene3D" id="1.20.5.2700">
    <property type="match status" value="1"/>
</dbReference>
<gene>
    <name evidence="3" type="ORF">AVDCRST_MAG51-2511</name>
</gene>
<accession>A0A6J4PZL9</accession>
<keyword evidence="2" id="KW-0472">Membrane</keyword>
<keyword evidence="2" id="KW-1133">Transmembrane helix</keyword>
<feature type="region of interest" description="Disordered" evidence="1">
    <location>
        <begin position="1"/>
        <end position="26"/>
    </location>
</feature>
<feature type="transmembrane region" description="Helical" evidence="2">
    <location>
        <begin position="56"/>
        <end position="80"/>
    </location>
</feature>
<keyword evidence="3" id="KW-0830">Ubiquinone</keyword>
<organism evidence="3">
    <name type="scientific">uncultured Ramlibacter sp</name>
    <dbReference type="NCBI Taxonomy" id="260755"/>
    <lineage>
        <taxon>Bacteria</taxon>
        <taxon>Pseudomonadati</taxon>
        <taxon>Pseudomonadota</taxon>
        <taxon>Betaproteobacteria</taxon>
        <taxon>Burkholderiales</taxon>
        <taxon>Comamonadaceae</taxon>
        <taxon>Ramlibacter</taxon>
        <taxon>environmental samples</taxon>
    </lineage>
</organism>
<reference evidence="3" key="1">
    <citation type="submission" date="2020-02" db="EMBL/GenBank/DDBJ databases">
        <authorList>
            <person name="Meier V. D."/>
        </authorList>
    </citation>
    <scope>NUCLEOTIDE SEQUENCE</scope>
    <source>
        <strain evidence="3">AVDCRST_MAG51</strain>
    </source>
</reference>